<dbReference type="Proteomes" id="UP000030762">
    <property type="component" value="Unassembled WGS sequence"/>
</dbReference>
<dbReference type="InParanoid" id="T0QKI9"/>
<protein>
    <submittedName>
        <fullName evidence="3">Uncharacterized protein</fullName>
    </submittedName>
</protein>
<feature type="compositionally biased region" description="Polar residues" evidence="2">
    <location>
        <begin position="289"/>
        <end position="303"/>
    </location>
</feature>
<keyword evidence="1" id="KW-0175">Coiled coil</keyword>
<feature type="region of interest" description="Disordered" evidence="2">
    <location>
        <begin position="287"/>
        <end position="323"/>
    </location>
</feature>
<feature type="compositionally biased region" description="Basic and acidic residues" evidence="2">
    <location>
        <begin position="45"/>
        <end position="56"/>
    </location>
</feature>
<evidence type="ECO:0000256" key="1">
    <source>
        <dbReference type="SAM" id="Coils"/>
    </source>
</evidence>
<evidence type="ECO:0000256" key="2">
    <source>
        <dbReference type="SAM" id="MobiDB-lite"/>
    </source>
</evidence>
<accession>T0QKI9</accession>
<proteinExistence type="predicted"/>
<dbReference type="EMBL" id="JH767141">
    <property type="protein sequence ID" value="EQC38519.1"/>
    <property type="molecule type" value="Genomic_DNA"/>
</dbReference>
<organism evidence="3 4">
    <name type="scientific">Saprolegnia diclina (strain VS20)</name>
    <dbReference type="NCBI Taxonomy" id="1156394"/>
    <lineage>
        <taxon>Eukaryota</taxon>
        <taxon>Sar</taxon>
        <taxon>Stramenopiles</taxon>
        <taxon>Oomycota</taxon>
        <taxon>Saprolegniomycetes</taxon>
        <taxon>Saprolegniales</taxon>
        <taxon>Saprolegniaceae</taxon>
        <taxon>Saprolegnia</taxon>
    </lineage>
</organism>
<keyword evidence="4" id="KW-1185">Reference proteome</keyword>
<dbReference type="OMA" id="TLQDEWL"/>
<dbReference type="AlphaFoldDB" id="T0QKI9"/>
<evidence type="ECO:0000313" key="3">
    <source>
        <dbReference type="EMBL" id="EQC38519.1"/>
    </source>
</evidence>
<dbReference type="GeneID" id="19944953"/>
<dbReference type="RefSeq" id="XP_008608111.1">
    <property type="nucleotide sequence ID" value="XM_008609889.1"/>
</dbReference>
<dbReference type="OrthoDB" id="76183at2759"/>
<feature type="coiled-coil region" evidence="1">
    <location>
        <begin position="159"/>
        <end position="219"/>
    </location>
</feature>
<feature type="region of interest" description="Disordered" evidence="2">
    <location>
        <begin position="1"/>
        <end position="70"/>
    </location>
</feature>
<name>T0QKI9_SAPDV</name>
<reference evidence="3 4" key="1">
    <citation type="submission" date="2012-04" db="EMBL/GenBank/DDBJ databases">
        <title>The Genome Sequence of Saprolegnia declina VS20.</title>
        <authorList>
            <consortium name="The Broad Institute Genome Sequencing Platform"/>
            <person name="Russ C."/>
            <person name="Nusbaum C."/>
            <person name="Tyler B."/>
            <person name="van West P."/>
            <person name="Dieguez-Uribeondo J."/>
            <person name="de Bruijn I."/>
            <person name="Tripathy S."/>
            <person name="Jiang R."/>
            <person name="Young S.K."/>
            <person name="Zeng Q."/>
            <person name="Gargeya S."/>
            <person name="Fitzgerald M."/>
            <person name="Haas B."/>
            <person name="Abouelleil A."/>
            <person name="Alvarado L."/>
            <person name="Arachchi H.M."/>
            <person name="Berlin A."/>
            <person name="Chapman S.B."/>
            <person name="Goldberg J."/>
            <person name="Griggs A."/>
            <person name="Gujja S."/>
            <person name="Hansen M."/>
            <person name="Howarth C."/>
            <person name="Imamovic A."/>
            <person name="Larimer J."/>
            <person name="McCowen C."/>
            <person name="Montmayeur A."/>
            <person name="Murphy C."/>
            <person name="Neiman D."/>
            <person name="Pearson M."/>
            <person name="Priest M."/>
            <person name="Roberts A."/>
            <person name="Saif S."/>
            <person name="Shea T."/>
            <person name="Sisk P."/>
            <person name="Sykes S."/>
            <person name="Wortman J."/>
            <person name="Nusbaum C."/>
            <person name="Birren B."/>
        </authorList>
    </citation>
    <scope>NUCLEOTIDE SEQUENCE [LARGE SCALE GENOMIC DNA]</scope>
    <source>
        <strain evidence="3 4">VS20</strain>
    </source>
</reference>
<evidence type="ECO:0000313" key="4">
    <source>
        <dbReference type="Proteomes" id="UP000030762"/>
    </source>
</evidence>
<sequence>MAGSAAKDLRSYMRETSSSSTRVRAAPAKVEFLRKQSMRPAPKPLPKERPALRRASEAPPPVRWRSANAQSVRLTRAASLPPSGEQQRVEPTTPVKVCDDLLQEFAAAKQAYTTLQDEWLEKLTLLVTRIHSGNNATSPETDAASPTASNVRAYYEAVIARLQADVDSLTVQLHQVRADCAAELDTQRRQAEETQRSARRELQGEVQSLMQENRALVLEKASCQRALAEAKLQLQRLDTIEEGPEDIDAIASLQKENDELRLLLHHANANMARDEDAIMGLKRQLKTYKATSSNQDDAPSSTPVRRAPKMTSKPTPANPLVFG</sequence>
<dbReference type="VEuPathDB" id="FungiDB:SDRG_04226"/>
<gene>
    <name evidence="3" type="ORF">SDRG_04226</name>
</gene>